<dbReference type="InterPro" id="IPR003439">
    <property type="entry name" value="ABC_transporter-like_ATP-bd"/>
</dbReference>
<dbReference type="GO" id="GO:0055085">
    <property type="term" value="P:transmembrane transport"/>
    <property type="evidence" value="ECO:0007669"/>
    <property type="project" value="UniProtKB-ARBA"/>
</dbReference>
<proteinExistence type="predicted"/>
<dbReference type="InterPro" id="IPR017871">
    <property type="entry name" value="ABC_transporter-like_CS"/>
</dbReference>
<gene>
    <name evidence="5" type="ORF">METZ01_LOCUS143938</name>
</gene>
<feature type="domain" description="ABC transporter" evidence="4">
    <location>
        <begin position="1"/>
        <end position="244"/>
    </location>
</feature>
<dbReference type="PROSITE" id="PS00211">
    <property type="entry name" value="ABC_TRANSPORTER_1"/>
    <property type="match status" value="2"/>
</dbReference>
<dbReference type="GO" id="GO:0016887">
    <property type="term" value="F:ATP hydrolysis activity"/>
    <property type="evidence" value="ECO:0007669"/>
    <property type="project" value="InterPro"/>
</dbReference>
<evidence type="ECO:0000256" key="1">
    <source>
        <dbReference type="ARBA" id="ARBA00022448"/>
    </source>
</evidence>
<dbReference type="SUPFAM" id="SSF52540">
    <property type="entry name" value="P-loop containing nucleoside triphosphate hydrolases"/>
    <property type="match status" value="2"/>
</dbReference>
<feature type="domain" description="ABC transporter" evidence="4">
    <location>
        <begin position="266"/>
        <end position="524"/>
    </location>
</feature>
<name>A0A381ZPN7_9ZZZZ</name>
<evidence type="ECO:0000259" key="4">
    <source>
        <dbReference type="PROSITE" id="PS50893"/>
    </source>
</evidence>
<organism evidence="5">
    <name type="scientific">marine metagenome</name>
    <dbReference type="NCBI Taxonomy" id="408172"/>
    <lineage>
        <taxon>unclassified sequences</taxon>
        <taxon>metagenomes</taxon>
        <taxon>ecological metagenomes</taxon>
    </lineage>
</organism>
<reference evidence="5" key="1">
    <citation type="submission" date="2018-05" db="EMBL/GenBank/DDBJ databases">
        <authorList>
            <person name="Lanie J.A."/>
            <person name="Ng W.-L."/>
            <person name="Kazmierczak K.M."/>
            <person name="Andrzejewski T.M."/>
            <person name="Davidsen T.M."/>
            <person name="Wayne K.J."/>
            <person name="Tettelin H."/>
            <person name="Glass J.I."/>
            <person name="Rusch D."/>
            <person name="Podicherti R."/>
            <person name="Tsui H.-C.T."/>
            <person name="Winkler M.E."/>
        </authorList>
    </citation>
    <scope>NUCLEOTIDE SEQUENCE</scope>
</reference>
<dbReference type="AlphaFoldDB" id="A0A381ZPN7"/>
<keyword evidence="3" id="KW-0067">ATP-binding</keyword>
<dbReference type="InterPro" id="IPR050319">
    <property type="entry name" value="ABC_transp_ATP-bind"/>
</dbReference>
<accession>A0A381ZPN7</accession>
<evidence type="ECO:0000256" key="2">
    <source>
        <dbReference type="ARBA" id="ARBA00022741"/>
    </source>
</evidence>
<dbReference type="InterPro" id="IPR003593">
    <property type="entry name" value="AAA+_ATPase"/>
</dbReference>
<dbReference type="Pfam" id="PF00005">
    <property type="entry name" value="ABC_tran"/>
    <property type="match status" value="2"/>
</dbReference>
<dbReference type="InterPro" id="IPR027417">
    <property type="entry name" value="P-loop_NTPase"/>
</dbReference>
<evidence type="ECO:0000256" key="3">
    <source>
        <dbReference type="ARBA" id="ARBA00022840"/>
    </source>
</evidence>
<keyword evidence="1" id="KW-0813">Transport</keyword>
<sequence>MNVDFLSEESSITAVKDFSMHINENEIFGLVGESGSGKSTVIKSILRILPAPGVITKGEIKFKNQDILELGESELSSLRWSHISVVKQKALNSLNPLLKIRNQIIDTIRAHEQINTKDAMERCNILMDLVEIDRDYLNSYPHELSGGMRQRIVIAIALALKPKLIIMDEPTTALDVVVEKEIILKILDLKSQLGFSILFITHDLNLILNFSDRVGVMLGGELVEVNSAEIIKSGGKNAYTKRLINSIPDVSNYNQVKVDKNAPKLIQVKELVKTYSRHSSIFSSDKFPAVDGVSFNIYQNEILGLVGESGSGKSTISKILTKLIDFDSGEILFNGEDISCISKSSNLLNYRKKVQMIFQDPFASLNSIHTVYHHLSRPILIHRSYNKYSKKERDQIVEKEIISILEEVDLSPPEDFLYKFPHEMSGGERQRISLARALLVQPQLIIADEPTSMLDMSIRMEILDLLKGMQDKKEISILFITHDIASACYLSNRLIVLKNGKIVDSGTTSEIINSPNNEYSKLLIDSCESGWFIKDKNRQ</sequence>
<dbReference type="GO" id="GO:0005524">
    <property type="term" value="F:ATP binding"/>
    <property type="evidence" value="ECO:0007669"/>
    <property type="project" value="UniProtKB-KW"/>
</dbReference>
<protein>
    <recommendedName>
        <fullName evidence="4">ABC transporter domain-containing protein</fullName>
    </recommendedName>
</protein>
<dbReference type="SMART" id="SM00382">
    <property type="entry name" value="AAA"/>
    <property type="match status" value="2"/>
</dbReference>
<evidence type="ECO:0000313" key="5">
    <source>
        <dbReference type="EMBL" id="SVA91084.1"/>
    </source>
</evidence>
<dbReference type="EMBL" id="UINC01022119">
    <property type="protein sequence ID" value="SVA91084.1"/>
    <property type="molecule type" value="Genomic_DNA"/>
</dbReference>
<dbReference type="PANTHER" id="PTHR43776">
    <property type="entry name" value="TRANSPORT ATP-BINDING PROTEIN"/>
    <property type="match status" value="1"/>
</dbReference>
<keyword evidence="2" id="KW-0547">Nucleotide-binding</keyword>
<dbReference type="PROSITE" id="PS50893">
    <property type="entry name" value="ABC_TRANSPORTER_2"/>
    <property type="match status" value="2"/>
</dbReference>
<dbReference type="CDD" id="cd03257">
    <property type="entry name" value="ABC_NikE_OppD_transporters"/>
    <property type="match status" value="2"/>
</dbReference>
<dbReference type="Gene3D" id="3.40.50.300">
    <property type="entry name" value="P-loop containing nucleotide triphosphate hydrolases"/>
    <property type="match status" value="2"/>
</dbReference>
<dbReference type="PANTHER" id="PTHR43776:SF8">
    <property type="entry name" value="ABC TRANSPORTER, ATP-BINDING PROTEIN"/>
    <property type="match status" value="1"/>
</dbReference>